<feature type="domain" description="Bacterial bifunctional deaminase-reductase C-terminal" evidence="13">
    <location>
        <begin position="2"/>
        <end position="179"/>
    </location>
</feature>
<dbReference type="InterPro" id="IPR024072">
    <property type="entry name" value="DHFR-like_dom_sf"/>
</dbReference>
<dbReference type="AlphaFoldDB" id="A0A367IRI2"/>
<protein>
    <recommendedName>
        <fullName evidence="5">2,5-diamino-6-ribosylamino-4(3H)-pyrimidinone 5'-phosphate reductase</fullName>
        <ecNumber evidence="4">1.1.1.302</ecNumber>
    </recommendedName>
    <alternativeName>
        <fullName evidence="10">2,5-diamino-6-(5-phospho-D-ribosylamino)pyrimidin-4(3H)-one reductase</fullName>
    </alternativeName>
    <alternativeName>
        <fullName evidence="9">2,5-diamino-6-ribitylamino-4(3H)-pyrimidinone 5'-phosphate synthase</fullName>
    </alternativeName>
</protein>
<keyword evidence="7" id="KW-0521">NADP</keyword>
<evidence type="ECO:0000256" key="11">
    <source>
        <dbReference type="ARBA" id="ARBA00047550"/>
    </source>
</evidence>
<comment type="caution">
    <text evidence="14">The sequence shown here is derived from an EMBL/GenBank/DDBJ whole genome shotgun (WGS) entry which is preliminary data.</text>
</comment>
<evidence type="ECO:0000313" key="14">
    <source>
        <dbReference type="EMBL" id="RCH80288.1"/>
    </source>
</evidence>
<evidence type="ECO:0000256" key="10">
    <source>
        <dbReference type="ARBA" id="ARBA00031630"/>
    </source>
</evidence>
<dbReference type="InterPro" id="IPR050765">
    <property type="entry name" value="Riboflavin_Biosynth_HTPR"/>
</dbReference>
<evidence type="ECO:0000256" key="2">
    <source>
        <dbReference type="ARBA" id="ARBA00005104"/>
    </source>
</evidence>
<evidence type="ECO:0000256" key="8">
    <source>
        <dbReference type="ARBA" id="ARBA00023002"/>
    </source>
</evidence>
<keyword evidence="15" id="KW-1185">Reference proteome</keyword>
<evidence type="ECO:0000256" key="1">
    <source>
        <dbReference type="ARBA" id="ARBA00003555"/>
    </source>
</evidence>
<dbReference type="OrthoDB" id="5432at2759"/>
<dbReference type="EC" id="1.1.1.302" evidence="4"/>
<comment type="pathway">
    <text evidence="2">Cofactor biosynthesis; riboflavin biosynthesis.</text>
</comment>
<evidence type="ECO:0000256" key="9">
    <source>
        <dbReference type="ARBA" id="ARBA00030073"/>
    </source>
</evidence>
<organism evidence="14 15">
    <name type="scientific">Rhizopus stolonifer</name>
    <name type="common">Rhizopus nigricans</name>
    <dbReference type="NCBI Taxonomy" id="4846"/>
    <lineage>
        <taxon>Eukaryota</taxon>
        <taxon>Fungi</taxon>
        <taxon>Fungi incertae sedis</taxon>
        <taxon>Mucoromycota</taxon>
        <taxon>Mucoromycotina</taxon>
        <taxon>Mucoromycetes</taxon>
        <taxon>Mucorales</taxon>
        <taxon>Mucorineae</taxon>
        <taxon>Rhizopodaceae</taxon>
        <taxon>Rhizopus</taxon>
    </lineage>
</organism>
<evidence type="ECO:0000313" key="15">
    <source>
        <dbReference type="Proteomes" id="UP000253551"/>
    </source>
</evidence>
<proteinExistence type="inferred from homology"/>
<comment type="function">
    <text evidence="1">Catalyzes an early step in riboflavin biosynthesis, the NADPH-dependent reduction of the ribose side chain of 2,5-diamino-6-ribosylamino-4(3H)-pyrimidinone 5'-phosphate, yielding 2,5-diamino-6-ribitylamino-4(3H)-pyrimidinone 5'-phosphate.</text>
</comment>
<dbReference type="InterPro" id="IPR002734">
    <property type="entry name" value="RibDG_C"/>
</dbReference>
<dbReference type="Pfam" id="PF01872">
    <property type="entry name" value="RibD_C"/>
    <property type="match status" value="1"/>
</dbReference>
<gene>
    <name evidence="14" type="primary">RIB7</name>
    <name evidence="14" type="ORF">CU098_007707</name>
</gene>
<evidence type="ECO:0000256" key="3">
    <source>
        <dbReference type="ARBA" id="ARBA00009723"/>
    </source>
</evidence>
<feature type="non-terminal residue" evidence="14">
    <location>
        <position position="1"/>
    </location>
</feature>
<dbReference type="GO" id="GO:0008703">
    <property type="term" value="F:5-amino-6-(5-phosphoribosylamino)uracil reductase activity"/>
    <property type="evidence" value="ECO:0007669"/>
    <property type="project" value="InterPro"/>
</dbReference>
<keyword evidence="8" id="KW-0560">Oxidoreductase</keyword>
<sequence>LRILHDGIMVGIGTALVDDPQLNARHLSVGDLSVAVQPQPIILDPFLRLPINCKLLKNFQNNTGKQPWVIATEKGVLENKKKQMDLEKAGAKIYSVRSETDRVPLLNVLELLRSIGIKSLMIEGGAKIIQSCLKSQLYDQLIVTIAPKFVGIDGVSAVLDEKEGLKNVKYQTMGDDIVLSASLK</sequence>
<dbReference type="GO" id="GO:0009231">
    <property type="term" value="P:riboflavin biosynthetic process"/>
    <property type="evidence" value="ECO:0007669"/>
    <property type="project" value="UniProtKB-KW"/>
</dbReference>
<evidence type="ECO:0000256" key="12">
    <source>
        <dbReference type="ARBA" id="ARBA00049020"/>
    </source>
</evidence>
<dbReference type="Proteomes" id="UP000253551">
    <property type="component" value="Unassembled WGS sequence"/>
</dbReference>
<evidence type="ECO:0000256" key="5">
    <source>
        <dbReference type="ARBA" id="ARBA00015035"/>
    </source>
</evidence>
<dbReference type="EMBL" id="PJQM01006083">
    <property type="protein sequence ID" value="RCH80288.1"/>
    <property type="molecule type" value="Genomic_DNA"/>
</dbReference>
<dbReference type="PANTHER" id="PTHR38011">
    <property type="entry name" value="DIHYDROFOLATE REDUCTASE FAMILY PROTEIN (AFU_ORTHOLOGUE AFUA_8G06820)"/>
    <property type="match status" value="1"/>
</dbReference>
<dbReference type="PANTHER" id="PTHR38011:SF7">
    <property type="entry name" value="2,5-DIAMINO-6-RIBOSYLAMINO-4(3H)-PYRIMIDINONE 5'-PHOSPHATE REDUCTASE"/>
    <property type="match status" value="1"/>
</dbReference>
<dbReference type="Gene3D" id="3.40.430.10">
    <property type="entry name" value="Dihydrofolate Reductase, subunit A"/>
    <property type="match status" value="1"/>
</dbReference>
<comment type="catalytic activity">
    <reaction evidence="11">
        <text>2,5-diamino-6-(1-D-ribitylamino)pyrimidin-4(3H)-one 5'-phosphate + NAD(+) = 2,5-diamino-6-(1-D-ribosylamino)pyrimidin-4(3H)-one 5'-phosphate + NADH + H(+)</text>
        <dbReference type="Rhea" id="RHEA:27274"/>
        <dbReference type="ChEBI" id="CHEBI:15378"/>
        <dbReference type="ChEBI" id="CHEBI:57540"/>
        <dbReference type="ChEBI" id="CHEBI:57945"/>
        <dbReference type="ChEBI" id="CHEBI:58890"/>
        <dbReference type="ChEBI" id="CHEBI:59545"/>
        <dbReference type="EC" id="1.1.1.302"/>
    </reaction>
</comment>
<evidence type="ECO:0000256" key="7">
    <source>
        <dbReference type="ARBA" id="ARBA00022857"/>
    </source>
</evidence>
<reference evidence="14 15" key="1">
    <citation type="journal article" date="2018" name="G3 (Bethesda)">
        <title>Phylogenetic and Phylogenomic Definition of Rhizopus Species.</title>
        <authorList>
            <person name="Gryganskyi A.P."/>
            <person name="Golan J."/>
            <person name="Dolatabadi S."/>
            <person name="Mondo S."/>
            <person name="Robb S."/>
            <person name="Idnurm A."/>
            <person name="Muszewska A."/>
            <person name="Steczkiewicz K."/>
            <person name="Masonjones S."/>
            <person name="Liao H.L."/>
            <person name="Gajdeczka M.T."/>
            <person name="Anike F."/>
            <person name="Vuek A."/>
            <person name="Anishchenko I.M."/>
            <person name="Voigt K."/>
            <person name="de Hoog G.S."/>
            <person name="Smith M.E."/>
            <person name="Heitman J."/>
            <person name="Vilgalys R."/>
            <person name="Stajich J.E."/>
        </authorList>
    </citation>
    <scope>NUCLEOTIDE SEQUENCE [LARGE SCALE GENOMIC DNA]</scope>
    <source>
        <strain evidence="14 15">LSU 92-RS-03</strain>
    </source>
</reference>
<name>A0A367IRI2_RHIST</name>
<evidence type="ECO:0000259" key="13">
    <source>
        <dbReference type="Pfam" id="PF01872"/>
    </source>
</evidence>
<keyword evidence="6" id="KW-0686">Riboflavin biosynthesis</keyword>
<evidence type="ECO:0000256" key="4">
    <source>
        <dbReference type="ARBA" id="ARBA00012851"/>
    </source>
</evidence>
<comment type="similarity">
    <text evidence="3">Belongs to the HTP reductase family.</text>
</comment>
<comment type="catalytic activity">
    <reaction evidence="12">
        <text>2,5-diamino-6-(1-D-ribitylamino)pyrimidin-4(3H)-one 5'-phosphate + NADP(+) = 2,5-diamino-6-(1-D-ribosylamino)pyrimidin-4(3H)-one 5'-phosphate + NADPH + H(+)</text>
        <dbReference type="Rhea" id="RHEA:27278"/>
        <dbReference type="ChEBI" id="CHEBI:15378"/>
        <dbReference type="ChEBI" id="CHEBI:57783"/>
        <dbReference type="ChEBI" id="CHEBI:58349"/>
        <dbReference type="ChEBI" id="CHEBI:58890"/>
        <dbReference type="ChEBI" id="CHEBI:59545"/>
        <dbReference type="EC" id="1.1.1.302"/>
    </reaction>
</comment>
<accession>A0A367IRI2</accession>
<dbReference type="SUPFAM" id="SSF53597">
    <property type="entry name" value="Dihydrofolate reductase-like"/>
    <property type="match status" value="1"/>
</dbReference>
<evidence type="ECO:0000256" key="6">
    <source>
        <dbReference type="ARBA" id="ARBA00022619"/>
    </source>
</evidence>
<dbReference type="STRING" id="4846.A0A367IRI2"/>